<dbReference type="InterPro" id="IPR043502">
    <property type="entry name" value="DNA/RNA_pol_sf"/>
</dbReference>
<dbReference type="RefSeq" id="XP_022146119.1">
    <property type="nucleotide sequence ID" value="XM_022290427.1"/>
</dbReference>
<sequence length="190" mass="21285">MALLVYVDDIIITGASQSIITDLKSRLNAVFRLKDLRHYPLQLIEDAGLLGSKPASLPMDTNIKLMLFDGELLEDPTLYSRLIGRLFFAPFVMPTGPLAWTPESRQAFFLGDSLVSWKAKEQTTVSRSSAEAAYRALTASTSELVWLVHLWKDLHVPFQPPALLFCDNQAAIHIASNPSFHERRRLSLCS</sequence>
<accession>A0A6J1CX76</accession>
<keyword evidence="1" id="KW-1185">Reference proteome</keyword>
<dbReference type="PANTHER" id="PTHR11439:SF511">
    <property type="match status" value="1"/>
</dbReference>
<dbReference type="OrthoDB" id="414945at2759"/>
<dbReference type="KEGG" id="mcha:111015415"/>
<dbReference type="SUPFAM" id="SSF56672">
    <property type="entry name" value="DNA/RNA polymerases"/>
    <property type="match status" value="1"/>
</dbReference>
<evidence type="ECO:0000313" key="1">
    <source>
        <dbReference type="Proteomes" id="UP000504603"/>
    </source>
</evidence>
<protein>
    <submittedName>
        <fullName evidence="2">Uncharacterized protein LOC111015415</fullName>
    </submittedName>
</protein>
<name>A0A6J1CX76_MOMCH</name>
<gene>
    <name evidence="2" type="primary">LOC111015415</name>
</gene>
<reference evidence="2" key="1">
    <citation type="submission" date="2025-08" db="UniProtKB">
        <authorList>
            <consortium name="RefSeq"/>
        </authorList>
    </citation>
    <scope>IDENTIFICATION</scope>
    <source>
        <strain evidence="2">OHB3-1</strain>
    </source>
</reference>
<evidence type="ECO:0000313" key="2">
    <source>
        <dbReference type="RefSeq" id="XP_022146119.1"/>
    </source>
</evidence>
<dbReference type="PANTHER" id="PTHR11439">
    <property type="entry name" value="GAG-POL-RELATED RETROTRANSPOSON"/>
    <property type="match status" value="1"/>
</dbReference>
<dbReference type="Proteomes" id="UP000504603">
    <property type="component" value="Unplaced"/>
</dbReference>
<proteinExistence type="predicted"/>
<dbReference type="GeneID" id="111015415"/>
<organism evidence="1 2">
    <name type="scientific">Momordica charantia</name>
    <name type="common">Bitter gourd</name>
    <name type="synonym">Balsam pear</name>
    <dbReference type="NCBI Taxonomy" id="3673"/>
    <lineage>
        <taxon>Eukaryota</taxon>
        <taxon>Viridiplantae</taxon>
        <taxon>Streptophyta</taxon>
        <taxon>Embryophyta</taxon>
        <taxon>Tracheophyta</taxon>
        <taxon>Spermatophyta</taxon>
        <taxon>Magnoliopsida</taxon>
        <taxon>eudicotyledons</taxon>
        <taxon>Gunneridae</taxon>
        <taxon>Pentapetalae</taxon>
        <taxon>rosids</taxon>
        <taxon>fabids</taxon>
        <taxon>Cucurbitales</taxon>
        <taxon>Cucurbitaceae</taxon>
        <taxon>Momordiceae</taxon>
        <taxon>Momordica</taxon>
    </lineage>
</organism>
<dbReference type="CDD" id="cd09272">
    <property type="entry name" value="RNase_HI_RT_Ty1"/>
    <property type="match status" value="1"/>
</dbReference>
<dbReference type="AlphaFoldDB" id="A0A6J1CX76"/>